<evidence type="ECO:0000256" key="5">
    <source>
        <dbReference type="ARBA" id="ARBA00022705"/>
    </source>
</evidence>
<feature type="binding site" evidence="13">
    <location>
        <begin position="67"/>
        <end position="74"/>
    </location>
    <ligand>
        <name>ATP</name>
        <dbReference type="ChEBI" id="CHEBI:30616"/>
    </ligand>
</feature>
<evidence type="ECO:0000256" key="8">
    <source>
        <dbReference type="ARBA" id="ARBA00022840"/>
    </source>
</evidence>
<dbReference type="GO" id="GO:0005737">
    <property type="term" value="C:cytoplasm"/>
    <property type="evidence" value="ECO:0007669"/>
    <property type="project" value="UniProtKB-SubCell"/>
</dbReference>
<dbReference type="GO" id="GO:0003697">
    <property type="term" value="F:single-stranded DNA binding"/>
    <property type="evidence" value="ECO:0007669"/>
    <property type="project" value="UniProtKB-UniRule"/>
</dbReference>
<dbReference type="PANTHER" id="PTHR32182">
    <property type="entry name" value="DNA REPLICATION AND REPAIR PROTEIN RECF"/>
    <property type="match status" value="1"/>
</dbReference>
<dbReference type="InterPro" id="IPR042174">
    <property type="entry name" value="RecF_2"/>
</dbReference>
<keyword evidence="9 13" id="KW-0238">DNA-binding</keyword>
<feature type="domain" description="RecF/RecN/SMC N-terminal" evidence="16">
    <location>
        <begin position="39"/>
        <end position="396"/>
    </location>
</feature>
<keyword evidence="5 13" id="KW-0235">DNA replication</keyword>
<dbReference type="Gene3D" id="1.20.1050.90">
    <property type="entry name" value="RecF/RecN/SMC, N-terminal domain"/>
    <property type="match status" value="1"/>
</dbReference>
<dbReference type="KEGG" id="rmu:RMDY18_00030"/>
<keyword evidence="6 13" id="KW-0547">Nucleotide-binding</keyword>
<protein>
    <recommendedName>
        <fullName evidence="3 13">DNA replication and repair protein RecF</fullName>
    </recommendedName>
</protein>
<dbReference type="InterPro" id="IPR003395">
    <property type="entry name" value="RecF/RecN/SMC_N"/>
</dbReference>
<evidence type="ECO:0000256" key="6">
    <source>
        <dbReference type="ARBA" id="ARBA00022741"/>
    </source>
</evidence>
<dbReference type="AlphaFoldDB" id="D2NQA9"/>
<reference evidence="17 18" key="3">
    <citation type="journal article" date="2010" name="Sequencing">
        <title>Complete Genome Sequence of Rothia mucilaginosa DY-18: A Clinical Isolate with Dense Meshwork-Like Structures from a Persistent Apical Periodontitis Lesion.</title>
        <authorList>
            <person name="Yamane K."/>
            <person name="Nambu T."/>
            <person name="Yamanaka T."/>
            <person name="Mashimo C."/>
            <person name="Sugimori C."/>
            <person name="Leung K.-P."/>
            <person name="Fukushima H."/>
        </authorList>
    </citation>
    <scope>NUCLEOTIDE SEQUENCE [LARGE SCALE GENOMIC DNA]</scope>
    <source>
        <strain evidence="17 18">DY-18</strain>
    </source>
</reference>
<dbReference type="Pfam" id="PF02463">
    <property type="entry name" value="SMC_N"/>
    <property type="match status" value="1"/>
</dbReference>
<evidence type="ECO:0000259" key="16">
    <source>
        <dbReference type="Pfam" id="PF02463"/>
    </source>
</evidence>
<reference evidence="17 18" key="2">
    <citation type="journal article" date="2010" name="J Osaka Dent Univ">
        <title>Isolation and identification of Rothia mucilaginosa from persistent apical periodontitis lesions.</title>
        <authorList>
            <person name="Yamane K."/>
            <person name="Yoshida M."/>
            <person name="Fujihira T."/>
            <person name="Baba T."/>
            <person name="Tsuji N."/>
            <person name="Hayashi H."/>
            <person name="Sugimori C."/>
            <person name="Yamanaka T."/>
            <person name="Mashimo C."/>
            <person name="Nambu T."/>
            <person name="Kawai H."/>
            <person name="Fukushima H."/>
        </authorList>
    </citation>
    <scope>NUCLEOTIDE SEQUENCE [LARGE SCALE GENOMIC DNA]</scope>
    <source>
        <strain evidence="17 18">DY-18</strain>
    </source>
</reference>
<dbReference type="NCBIfam" id="TIGR00611">
    <property type="entry name" value="recf"/>
    <property type="match status" value="1"/>
</dbReference>
<sequence>MFAAPRASQGSAQGSPRGCAFCPPVPIPNRTARKELPVYIDHISLLDYRTYALLSLPLSAGVTVFLGSNGVGKTNIVEAIDYAASLSSHRVSHDGPLVRAGASRAYIRTRTVRGSQQTVTEFEIAPGQSNRVRINRAAPVRAKEALGIARTVLFSPEDLQLVKGDPAGRRRFVDDLASSLRPVVSGYRSEYERILRQRNSLLKSMQRNARDENALSTLSVWDEQLSTLGAQLLSARFRLLQRFLPQLRRAYAGLTDGSKEVGFNYESTVFSSMGERSIEHAALMRVEDLKEALMRGFAERRRDEIERGVTLVGPHREDITLLLGGMPVKYFASHGESWSFALALKLASWFVHVEDDSSVGSSPILILDDVFAELDSARRHRLGAMVADAEQVLITCAVLSDIPEELGDYRLVSVTAGRAEYVQPAAGPVTDSAGQPNSTVSALAEGDGDE</sequence>
<proteinExistence type="inferred from homology"/>
<feature type="compositionally biased region" description="Polar residues" evidence="15">
    <location>
        <begin position="432"/>
        <end position="441"/>
    </location>
</feature>
<dbReference type="InterPro" id="IPR027417">
    <property type="entry name" value="P-loop_NTPase"/>
</dbReference>
<dbReference type="GO" id="GO:0006302">
    <property type="term" value="P:double-strand break repair"/>
    <property type="evidence" value="ECO:0007669"/>
    <property type="project" value="TreeGrafter"/>
</dbReference>
<accession>D2NQA9</accession>
<reference evidence="18" key="1">
    <citation type="submission" date="2009-07" db="EMBL/GenBank/DDBJ databases">
        <title>Complete genome sequence of Rothia mucilaginosa DJ.</title>
        <authorList>
            <person name="Yamane K."/>
            <person name="Nambu T."/>
            <person name="Mashimo C."/>
            <person name="Sugimori C."/>
            <person name="Yamanaka T."/>
            <person name="Leung K."/>
            <person name="Fukushima H."/>
        </authorList>
    </citation>
    <scope>NUCLEOTIDE SEQUENCE [LARGE SCALE GENOMIC DNA]</scope>
    <source>
        <strain evidence="18">DY-18</strain>
    </source>
</reference>
<keyword evidence="18" id="KW-1185">Reference proteome</keyword>
<evidence type="ECO:0000313" key="17">
    <source>
        <dbReference type="EMBL" id="BAI63835.1"/>
    </source>
</evidence>
<dbReference type="STRING" id="680646.RMDY18_00030"/>
<evidence type="ECO:0000256" key="7">
    <source>
        <dbReference type="ARBA" id="ARBA00022763"/>
    </source>
</evidence>
<evidence type="ECO:0000256" key="10">
    <source>
        <dbReference type="ARBA" id="ARBA00023204"/>
    </source>
</evidence>
<keyword evidence="11 13" id="KW-0742">SOS response</keyword>
<evidence type="ECO:0000256" key="12">
    <source>
        <dbReference type="ARBA" id="ARBA00025401"/>
    </source>
</evidence>
<dbReference type="Proteomes" id="UP000001883">
    <property type="component" value="Chromosome"/>
</dbReference>
<gene>
    <name evidence="13" type="primary">recF</name>
    <name evidence="17" type="ordered locus">RMDY18_00030</name>
</gene>
<dbReference type="InterPro" id="IPR001238">
    <property type="entry name" value="DNA-binding_RecF"/>
</dbReference>
<keyword evidence="7 13" id="KW-0227">DNA damage</keyword>
<evidence type="ECO:0000256" key="2">
    <source>
        <dbReference type="ARBA" id="ARBA00008016"/>
    </source>
</evidence>
<comment type="similarity">
    <text evidence="2 13 14">Belongs to the RecF family.</text>
</comment>
<dbReference type="GO" id="GO:0009432">
    <property type="term" value="P:SOS response"/>
    <property type="evidence" value="ECO:0007669"/>
    <property type="project" value="UniProtKB-UniRule"/>
</dbReference>
<evidence type="ECO:0000256" key="14">
    <source>
        <dbReference type="RuleBase" id="RU000578"/>
    </source>
</evidence>
<evidence type="ECO:0000256" key="3">
    <source>
        <dbReference type="ARBA" id="ARBA00020170"/>
    </source>
</evidence>
<dbReference type="eggNOG" id="COG1195">
    <property type="taxonomic scope" value="Bacteria"/>
</dbReference>
<organism evidence="17 18">
    <name type="scientific">Rothia mucilaginosa (strain DY-18)</name>
    <name type="common">Stomatococcus mucilaginosus</name>
    <dbReference type="NCBI Taxonomy" id="680646"/>
    <lineage>
        <taxon>Bacteria</taxon>
        <taxon>Bacillati</taxon>
        <taxon>Actinomycetota</taxon>
        <taxon>Actinomycetes</taxon>
        <taxon>Micrococcales</taxon>
        <taxon>Micrococcaceae</taxon>
        <taxon>Rothia</taxon>
    </lineage>
</organism>
<evidence type="ECO:0000256" key="13">
    <source>
        <dbReference type="HAMAP-Rule" id="MF_00365"/>
    </source>
</evidence>
<dbReference type="SUPFAM" id="SSF52540">
    <property type="entry name" value="P-loop containing nucleoside triphosphate hydrolases"/>
    <property type="match status" value="1"/>
</dbReference>
<evidence type="ECO:0000256" key="4">
    <source>
        <dbReference type="ARBA" id="ARBA00022490"/>
    </source>
</evidence>
<evidence type="ECO:0000256" key="9">
    <source>
        <dbReference type="ARBA" id="ARBA00023125"/>
    </source>
</evidence>
<dbReference type="GO" id="GO:0006260">
    <property type="term" value="P:DNA replication"/>
    <property type="evidence" value="ECO:0007669"/>
    <property type="project" value="UniProtKB-UniRule"/>
</dbReference>
<evidence type="ECO:0000256" key="1">
    <source>
        <dbReference type="ARBA" id="ARBA00004496"/>
    </source>
</evidence>
<evidence type="ECO:0000256" key="11">
    <source>
        <dbReference type="ARBA" id="ARBA00023236"/>
    </source>
</evidence>
<dbReference type="PANTHER" id="PTHR32182:SF0">
    <property type="entry name" value="DNA REPLICATION AND REPAIR PROTEIN RECF"/>
    <property type="match status" value="1"/>
</dbReference>
<dbReference type="GO" id="GO:0005524">
    <property type="term" value="F:ATP binding"/>
    <property type="evidence" value="ECO:0007669"/>
    <property type="project" value="UniProtKB-UniRule"/>
</dbReference>
<dbReference type="Gene3D" id="3.40.50.300">
    <property type="entry name" value="P-loop containing nucleotide triphosphate hydrolases"/>
    <property type="match status" value="1"/>
</dbReference>
<dbReference type="PROSITE" id="PS00617">
    <property type="entry name" value="RECF_1"/>
    <property type="match status" value="1"/>
</dbReference>
<evidence type="ECO:0000313" key="18">
    <source>
        <dbReference type="Proteomes" id="UP000001883"/>
    </source>
</evidence>
<dbReference type="PROSITE" id="PS00618">
    <property type="entry name" value="RECF_2"/>
    <property type="match status" value="1"/>
</dbReference>
<keyword evidence="8 13" id="KW-0067">ATP-binding</keyword>
<evidence type="ECO:0000256" key="15">
    <source>
        <dbReference type="SAM" id="MobiDB-lite"/>
    </source>
</evidence>
<comment type="subcellular location">
    <subcellularLocation>
        <location evidence="1 13 14">Cytoplasm</location>
    </subcellularLocation>
</comment>
<feature type="region of interest" description="Disordered" evidence="15">
    <location>
        <begin position="426"/>
        <end position="450"/>
    </location>
</feature>
<dbReference type="HAMAP" id="MF_00365">
    <property type="entry name" value="RecF"/>
    <property type="match status" value="1"/>
</dbReference>
<name>D2NQA9_ROTMD</name>
<keyword evidence="10 13" id="KW-0234">DNA repair</keyword>
<dbReference type="InterPro" id="IPR018078">
    <property type="entry name" value="DNA-binding_RecF_CS"/>
</dbReference>
<comment type="function">
    <text evidence="12 13 14">The RecF protein is involved in DNA metabolism; it is required for DNA replication and normal SOS inducibility. RecF binds preferentially to single-stranded, linear DNA. It also seems to bind ATP.</text>
</comment>
<dbReference type="GO" id="GO:0000731">
    <property type="term" value="P:DNA synthesis involved in DNA repair"/>
    <property type="evidence" value="ECO:0007669"/>
    <property type="project" value="TreeGrafter"/>
</dbReference>
<dbReference type="HOGENOM" id="CLU_040267_1_1_11"/>
<dbReference type="EMBL" id="AP011540">
    <property type="protein sequence ID" value="BAI63835.1"/>
    <property type="molecule type" value="Genomic_DNA"/>
</dbReference>
<keyword evidence="4 13" id="KW-0963">Cytoplasm</keyword>